<evidence type="ECO:0000313" key="3">
    <source>
        <dbReference type="EMBL" id="SDD88669.1"/>
    </source>
</evidence>
<feature type="region of interest" description="Disordered" evidence="1">
    <location>
        <begin position="91"/>
        <end position="119"/>
    </location>
</feature>
<dbReference type="EMBL" id="FMZC01000010">
    <property type="protein sequence ID" value="SDD88669.1"/>
    <property type="molecule type" value="Genomic_DNA"/>
</dbReference>
<evidence type="ECO:0000313" key="4">
    <source>
        <dbReference type="Proteomes" id="UP000198781"/>
    </source>
</evidence>
<dbReference type="RefSeq" id="WP_245711416.1">
    <property type="nucleotide sequence ID" value="NZ_FMZC01000010.1"/>
</dbReference>
<keyword evidence="4" id="KW-1185">Reference proteome</keyword>
<protein>
    <submittedName>
        <fullName evidence="3">Uncharacterized protein</fullName>
    </submittedName>
</protein>
<organism evidence="3 4">
    <name type="scientific">Paracidovorax valerianellae</name>
    <dbReference type="NCBI Taxonomy" id="187868"/>
    <lineage>
        <taxon>Bacteria</taxon>
        <taxon>Pseudomonadati</taxon>
        <taxon>Pseudomonadota</taxon>
        <taxon>Betaproteobacteria</taxon>
        <taxon>Burkholderiales</taxon>
        <taxon>Comamonadaceae</taxon>
        <taxon>Paracidovorax</taxon>
    </lineage>
</organism>
<gene>
    <name evidence="3" type="ORF">SAMN05192589_11039</name>
</gene>
<dbReference type="STRING" id="187868.SAMN05192589_11039"/>
<dbReference type="Proteomes" id="UP000198781">
    <property type="component" value="Unassembled WGS sequence"/>
</dbReference>
<dbReference type="AlphaFoldDB" id="A0A1G6YE53"/>
<accession>A0A1G6YE53</accession>
<feature type="signal peptide" evidence="2">
    <location>
        <begin position="1"/>
        <end position="33"/>
    </location>
</feature>
<keyword evidence="2" id="KW-0732">Signal</keyword>
<feature type="chain" id="PRO_5011781012" evidence="2">
    <location>
        <begin position="34"/>
        <end position="119"/>
    </location>
</feature>
<reference evidence="3 4" key="1">
    <citation type="submission" date="2016-10" db="EMBL/GenBank/DDBJ databases">
        <authorList>
            <person name="de Groot N.N."/>
        </authorList>
    </citation>
    <scope>NUCLEOTIDE SEQUENCE [LARGE SCALE GENOMIC DNA]</scope>
    <source>
        <strain evidence="3 4">DSM 16619</strain>
    </source>
</reference>
<feature type="region of interest" description="Disordered" evidence="1">
    <location>
        <begin position="43"/>
        <end position="66"/>
    </location>
</feature>
<proteinExistence type="predicted"/>
<evidence type="ECO:0000256" key="2">
    <source>
        <dbReference type="SAM" id="SignalP"/>
    </source>
</evidence>
<sequence>MRAPSSRFLFSFRTLLRGALIGTALFQAWHAMAQAPSSASDPQVAAAPLAHRSVPASPSPLDAKSIPWREANDAVAATPRGHADIVAWEAHTGQAKPPAAPGHGAHHHAPAPLPARGAP</sequence>
<evidence type="ECO:0000256" key="1">
    <source>
        <dbReference type="SAM" id="MobiDB-lite"/>
    </source>
</evidence>
<name>A0A1G6YE53_9BURK</name>